<gene>
    <name evidence="6" type="ORF">KSF_019510</name>
</gene>
<dbReference type="PROSITE" id="PS51257">
    <property type="entry name" value="PROKAR_LIPOPROTEIN"/>
    <property type="match status" value="1"/>
</dbReference>
<dbReference type="InterPro" id="IPR028082">
    <property type="entry name" value="Peripla_BP_I"/>
</dbReference>
<feature type="chain" id="PRO_5035291466" evidence="4">
    <location>
        <begin position="35"/>
        <end position="364"/>
    </location>
</feature>
<dbReference type="AlphaFoldDB" id="A0A8J3IG33"/>
<dbReference type="SUPFAM" id="SSF53822">
    <property type="entry name" value="Periplasmic binding protein-like I"/>
    <property type="match status" value="1"/>
</dbReference>
<comment type="subcellular location">
    <subcellularLocation>
        <location evidence="1">Cell envelope</location>
    </subcellularLocation>
</comment>
<dbReference type="Gene3D" id="3.40.50.2300">
    <property type="match status" value="2"/>
</dbReference>
<comment type="caution">
    <text evidence="6">The sequence shown here is derived from an EMBL/GenBank/DDBJ whole genome shotgun (WGS) entry which is preliminary data.</text>
</comment>
<reference evidence="6" key="1">
    <citation type="submission" date="2020-10" db="EMBL/GenBank/DDBJ databases">
        <title>Taxonomic study of unclassified bacteria belonging to the class Ktedonobacteria.</title>
        <authorList>
            <person name="Yabe S."/>
            <person name="Wang C.M."/>
            <person name="Zheng Y."/>
            <person name="Sakai Y."/>
            <person name="Cavaletti L."/>
            <person name="Monciardini P."/>
            <person name="Donadio S."/>
        </authorList>
    </citation>
    <scope>NUCLEOTIDE SEQUENCE</scope>
    <source>
        <strain evidence="6">ID150040</strain>
    </source>
</reference>
<sequence length="364" mass="38930">MRHVKMFSILGSVSVVMALLFLAACGGSSTPASNAGTTGGQKSPSDIHVGFVSETSSLNFASEMAAGAQYAANQYHVNAQIVAPPNIDDQAAVKLFQDLTRNARDGIAVETLAPNLFARPEADAVKAGIPIIAIDTTLSPGTNIMTYVGNDNIAAGAMLAQAAIERLPKTAKGNVVVGIDTPGVPVLVYRFQGIQEEFKRLRPDLQVLGPFDSKQEPQQNFDAWNNLIKAHPEGVAYLGVGDADNASLARLRQANHGTYLTAAFDLNPVGLQAVVDGTNFAIVDPEHFLKGYTAMRLLIEHAMNGKAIPTGWWNTGALLITQVNVQDIIARQKSLETKGKFYQPIIDKQFANPTAQIKPLEQAK</sequence>
<dbReference type="RefSeq" id="WP_220202771.1">
    <property type="nucleotide sequence ID" value="NZ_BNJK01000001.1"/>
</dbReference>
<dbReference type="GO" id="GO:0030313">
    <property type="term" value="C:cell envelope"/>
    <property type="evidence" value="ECO:0007669"/>
    <property type="project" value="UniProtKB-SubCell"/>
</dbReference>
<evidence type="ECO:0000313" key="7">
    <source>
        <dbReference type="Proteomes" id="UP000597444"/>
    </source>
</evidence>
<dbReference type="EMBL" id="BNJK01000001">
    <property type="protein sequence ID" value="GHO91903.1"/>
    <property type="molecule type" value="Genomic_DNA"/>
</dbReference>
<evidence type="ECO:0000256" key="4">
    <source>
        <dbReference type="SAM" id="SignalP"/>
    </source>
</evidence>
<evidence type="ECO:0000256" key="2">
    <source>
        <dbReference type="ARBA" id="ARBA00007639"/>
    </source>
</evidence>
<evidence type="ECO:0000256" key="3">
    <source>
        <dbReference type="ARBA" id="ARBA00022729"/>
    </source>
</evidence>
<protein>
    <submittedName>
        <fullName evidence="6">LacI family transcriptional regulator</fullName>
    </submittedName>
</protein>
<evidence type="ECO:0000256" key="1">
    <source>
        <dbReference type="ARBA" id="ARBA00004196"/>
    </source>
</evidence>
<keyword evidence="3 4" id="KW-0732">Signal</keyword>
<dbReference type="InterPro" id="IPR025997">
    <property type="entry name" value="SBP_2_dom"/>
</dbReference>
<feature type="signal peptide" evidence="4">
    <location>
        <begin position="1"/>
        <end position="34"/>
    </location>
</feature>
<dbReference type="PANTHER" id="PTHR46847:SF1">
    <property type="entry name" value="D-ALLOSE-BINDING PERIPLASMIC PROTEIN-RELATED"/>
    <property type="match status" value="1"/>
</dbReference>
<comment type="similarity">
    <text evidence="2">Belongs to the bacterial solute-binding protein 2 family.</text>
</comment>
<evidence type="ECO:0000259" key="5">
    <source>
        <dbReference type="Pfam" id="PF13407"/>
    </source>
</evidence>
<dbReference type="Proteomes" id="UP000597444">
    <property type="component" value="Unassembled WGS sequence"/>
</dbReference>
<keyword evidence="7" id="KW-1185">Reference proteome</keyword>
<proteinExistence type="inferred from homology"/>
<evidence type="ECO:0000313" key="6">
    <source>
        <dbReference type="EMBL" id="GHO91903.1"/>
    </source>
</evidence>
<dbReference type="Pfam" id="PF13407">
    <property type="entry name" value="Peripla_BP_4"/>
    <property type="match status" value="1"/>
</dbReference>
<dbReference type="PANTHER" id="PTHR46847">
    <property type="entry name" value="D-ALLOSE-BINDING PERIPLASMIC PROTEIN-RELATED"/>
    <property type="match status" value="1"/>
</dbReference>
<organism evidence="6 7">
    <name type="scientific">Reticulibacter mediterranei</name>
    <dbReference type="NCBI Taxonomy" id="2778369"/>
    <lineage>
        <taxon>Bacteria</taxon>
        <taxon>Bacillati</taxon>
        <taxon>Chloroflexota</taxon>
        <taxon>Ktedonobacteria</taxon>
        <taxon>Ktedonobacterales</taxon>
        <taxon>Reticulibacteraceae</taxon>
        <taxon>Reticulibacter</taxon>
    </lineage>
</organism>
<feature type="domain" description="Periplasmic binding protein" evidence="5">
    <location>
        <begin position="49"/>
        <end position="305"/>
    </location>
</feature>
<accession>A0A8J3IG33</accession>
<name>A0A8J3IG33_9CHLR</name>
<dbReference type="GO" id="GO:0030246">
    <property type="term" value="F:carbohydrate binding"/>
    <property type="evidence" value="ECO:0007669"/>
    <property type="project" value="UniProtKB-ARBA"/>
</dbReference>